<evidence type="ECO:0000256" key="2">
    <source>
        <dbReference type="ARBA" id="ARBA00022694"/>
    </source>
</evidence>
<accession>A0ABZ3F800</accession>
<feature type="active site" description="Nucleophile" evidence="4">
    <location>
        <position position="82"/>
    </location>
</feature>
<name>A0ABZ3F800_9HELI</name>
<dbReference type="NCBIfam" id="TIGR00094">
    <property type="entry name" value="tRNA_TruD_broad"/>
    <property type="match status" value="1"/>
</dbReference>
<dbReference type="PIRSF" id="PIRSF037016">
    <property type="entry name" value="Pseudouridin_synth_euk_prd"/>
    <property type="match status" value="1"/>
</dbReference>
<dbReference type="NCBIfam" id="NF002154">
    <property type="entry name" value="PRK00984.1-3"/>
    <property type="match status" value="1"/>
</dbReference>
<dbReference type="PANTHER" id="PTHR47811:SF1">
    <property type="entry name" value="TRNA PSEUDOURIDINE SYNTHASE D"/>
    <property type="match status" value="1"/>
</dbReference>
<dbReference type="SUPFAM" id="SSF55120">
    <property type="entry name" value="Pseudouridine synthase"/>
    <property type="match status" value="1"/>
</dbReference>
<dbReference type="GO" id="GO:0160150">
    <property type="term" value="F:tRNA pseudouridine(13) synthase activity"/>
    <property type="evidence" value="ECO:0007669"/>
    <property type="project" value="UniProtKB-EC"/>
</dbReference>
<comment type="similarity">
    <text evidence="1 4">Belongs to the pseudouridine synthase TruD family.</text>
</comment>
<dbReference type="Proteomes" id="UP001434737">
    <property type="component" value="Chromosome"/>
</dbReference>
<dbReference type="PROSITE" id="PS50984">
    <property type="entry name" value="TRUD"/>
    <property type="match status" value="1"/>
</dbReference>
<dbReference type="InterPro" id="IPR020103">
    <property type="entry name" value="PsdUridine_synth_cat_dom_sf"/>
</dbReference>
<evidence type="ECO:0000256" key="3">
    <source>
        <dbReference type="ARBA" id="ARBA00023235"/>
    </source>
</evidence>
<dbReference type="InterPro" id="IPR020119">
    <property type="entry name" value="PsdUridine_synth_TruD_CS"/>
</dbReference>
<dbReference type="PANTHER" id="PTHR47811">
    <property type="entry name" value="TRNA PSEUDOURIDINE SYNTHASE D"/>
    <property type="match status" value="1"/>
</dbReference>
<sequence>MPDIAPIRRIYPFTHSACDGYFKPSSRDFVVREIPLYEPSGSGEHCLLYVRKKGLSTFELLHLLSQILGCKVRDIGYAGLKDKAATTYQYISIHHSLLPRLESARATLEEKQVKILNITFHHNKLKIGHLKGNAFFMRLKKCSPTNAKKLESILQSLTQSGFPNYFGNQRFGNEGDNFQSGRELAHNAMEMKNKKINKFLISSYQSYLFNAWLSCRITLSQILHHFSPNEAMNALQSSSLPALQHLNTQCNPQMLKIWQAQKQPFVLLKGDVMCHYPFGKTFLCEDENIESARFMQRYIAPTGALYGTKCINAQDMALVCEAAYKDKISASGSRRYAWVWAEDVESKYKPQEAHFELRFTLPKGSYATIFLESLLGKSLEICRND</sequence>
<protein>
    <recommendedName>
        <fullName evidence="4">tRNA pseudouridine synthase D</fullName>
        <ecNumber evidence="4">5.4.99.27</ecNumber>
    </recommendedName>
    <alternativeName>
        <fullName evidence="4">tRNA pseudouridine(13) synthase</fullName>
    </alternativeName>
    <alternativeName>
        <fullName evidence="4">tRNA pseudouridylate synthase D</fullName>
    </alternativeName>
    <alternativeName>
        <fullName evidence="4">tRNA-uridine isomerase D</fullName>
    </alternativeName>
</protein>
<dbReference type="InterPro" id="IPR042214">
    <property type="entry name" value="TruD_catalytic"/>
</dbReference>
<dbReference type="EC" id="5.4.99.27" evidence="4"/>
<proteinExistence type="inferred from homology"/>
<dbReference type="InterPro" id="IPR050170">
    <property type="entry name" value="TruD_pseudoU_synthase"/>
</dbReference>
<dbReference type="RefSeq" id="WP_300446813.1">
    <property type="nucleotide sequence ID" value="NZ_CP145316.1"/>
</dbReference>
<evidence type="ECO:0000256" key="1">
    <source>
        <dbReference type="ARBA" id="ARBA00007953"/>
    </source>
</evidence>
<keyword evidence="2 4" id="KW-0819">tRNA processing</keyword>
<comment type="catalytic activity">
    <reaction evidence="4">
        <text>uridine(13) in tRNA = pseudouridine(13) in tRNA</text>
        <dbReference type="Rhea" id="RHEA:42540"/>
        <dbReference type="Rhea" id="RHEA-COMP:10105"/>
        <dbReference type="Rhea" id="RHEA-COMP:10106"/>
        <dbReference type="ChEBI" id="CHEBI:65314"/>
        <dbReference type="ChEBI" id="CHEBI:65315"/>
        <dbReference type="EC" id="5.4.99.27"/>
    </reaction>
</comment>
<dbReference type="InterPro" id="IPR001656">
    <property type="entry name" value="PsdUridine_synth_TruD"/>
</dbReference>
<dbReference type="Gene3D" id="3.30.2350.20">
    <property type="entry name" value="TruD, catalytic domain"/>
    <property type="match status" value="1"/>
</dbReference>
<comment type="function">
    <text evidence="4">Responsible for synthesis of pseudouridine from uracil-13 in transfer RNAs.</text>
</comment>
<evidence type="ECO:0000313" key="6">
    <source>
        <dbReference type="EMBL" id="XAM18515.1"/>
    </source>
</evidence>
<keyword evidence="7" id="KW-1185">Reference proteome</keyword>
<dbReference type="PROSITE" id="PS01268">
    <property type="entry name" value="UPF0024"/>
    <property type="match status" value="1"/>
</dbReference>
<organism evidence="6 7">
    <name type="scientific">Helicobacter mastomyrinus</name>
    <dbReference type="NCBI Taxonomy" id="287948"/>
    <lineage>
        <taxon>Bacteria</taxon>
        <taxon>Pseudomonadati</taxon>
        <taxon>Campylobacterota</taxon>
        <taxon>Epsilonproteobacteria</taxon>
        <taxon>Campylobacterales</taxon>
        <taxon>Helicobacteraceae</taxon>
        <taxon>Helicobacter</taxon>
    </lineage>
</organism>
<evidence type="ECO:0000313" key="7">
    <source>
        <dbReference type="Proteomes" id="UP001434737"/>
    </source>
</evidence>
<dbReference type="InterPro" id="IPR011760">
    <property type="entry name" value="PsdUridine_synth_TruD_insert"/>
</dbReference>
<evidence type="ECO:0000256" key="4">
    <source>
        <dbReference type="HAMAP-Rule" id="MF_01082"/>
    </source>
</evidence>
<dbReference type="HAMAP" id="MF_01082">
    <property type="entry name" value="TruD"/>
    <property type="match status" value="1"/>
</dbReference>
<feature type="domain" description="TRUD" evidence="5">
    <location>
        <begin position="161"/>
        <end position="301"/>
    </location>
</feature>
<dbReference type="EMBL" id="CP145316">
    <property type="protein sequence ID" value="XAM18515.1"/>
    <property type="molecule type" value="Genomic_DNA"/>
</dbReference>
<dbReference type="CDD" id="cd02575">
    <property type="entry name" value="PseudoU_synth_EcTruD"/>
    <property type="match status" value="1"/>
</dbReference>
<reference evidence="6 7" key="1">
    <citation type="submission" date="2024-02" db="EMBL/GenBank/DDBJ databases">
        <title>Genome and pathogenicity analysis of Helicobacter mastomyrinus isolated from mice.</title>
        <authorList>
            <person name="Zhu L."/>
        </authorList>
    </citation>
    <scope>NUCLEOTIDE SEQUENCE [LARGE SCALE GENOMIC DNA]</scope>
    <source>
        <strain evidence="6 7">Hm-17</strain>
    </source>
</reference>
<evidence type="ECO:0000259" key="5">
    <source>
        <dbReference type="PROSITE" id="PS50984"/>
    </source>
</evidence>
<dbReference type="Pfam" id="PF01142">
    <property type="entry name" value="TruD"/>
    <property type="match status" value="2"/>
</dbReference>
<keyword evidence="3 4" id="KW-0413">Isomerase</keyword>
<gene>
    <name evidence="4 6" type="primary">truD</name>
    <name evidence="6" type="ORF">V3I05_02220</name>
</gene>